<keyword evidence="10" id="KW-1185">Reference proteome</keyword>
<dbReference type="EMBL" id="QDKL01000003">
    <property type="protein sequence ID" value="RZF20835.1"/>
    <property type="molecule type" value="Genomic_DNA"/>
</dbReference>
<organism evidence="9 10">
    <name type="scientific">Halobacteriovorax vibrionivorans</name>
    <dbReference type="NCBI Taxonomy" id="2152716"/>
    <lineage>
        <taxon>Bacteria</taxon>
        <taxon>Pseudomonadati</taxon>
        <taxon>Bdellovibrionota</taxon>
        <taxon>Bacteriovoracia</taxon>
        <taxon>Bacteriovoracales</taxon>
        <taxon>Halobacteriovoraceae</taxon>
        <taxon>Halobacteriovorax</taxon>
    </lineage>
</organism>
<protein>
    <submittedName>
        <fullName evidence="9">MCE family protein</fullName>
    </submittedName>
</protein>
<reference evidence="10" key="1">
    <citation type="journal article" date="2019" name="Int. J. Syst. Evol. Microbiol.">
        <title>Halobacteriovorax valvorus sp. nov., a novel prokaryotic predator isolated from coastal seawater of China.</title>
        <authorList>
            <person name="Chen M.-X."/>
        </authorList>
    </citation>
    <scope>NUCLEOTIDE SEQUENCE [LARGE SCALE GENOMIC DNA]</scope>
    <source>
        <strain evidence="10">BL9</strain>
    </source>
</reference>
<evidence type="ECO:0000256" key="4">
    <source>
        <dbReference type="ARBA" id="ARBA00022692"/>
    </source>
</evidence>
<dbReference type="InterPro" id="IPR003399">
    <property type="entry name" value="Mce/MlaD"/>
</dbReference>
<dbReference type="PANTHER" id="PTHR30462:SF0">
    <property type="entry name" value="INTERMEMBRANE TRANSPORT PROTEIN YEBT"/>
    <property type="match status" value="1"/>
</dbReference>
<gene>
    <name evidence="9" type="ORF">DAY19_12680</name>
</gene>
<evidence type="ECO:0000313" key="10">
    <source>
        <dbReference type="Proteomes" id="UP000443582"/>
    </source>
</evidence>
<evidence type="ECO:0000256" key="2">
    <source>
        <dbReference type="ARBA" id="ARBA00022475"/>
    </source>
</evidence>
<accession>A0ABY0IE10</accession>
<proteinExistence type="predicted"/>
<keyword evidence="4 7" id="KW-0812">Transmembrane</keyword>
<feature type="domain" description="Mce/MlaD" evidence="8">
    <location>
        <begin position="158"/>
        <end position="227"/>
    </location>
</feature>
<comment type="caution">
    <text evidence="9">The sequence shown here is derived from an EMBL/GenBank/DDBJ whole genome shotgun (WGS) entry which is preliminary data.</text>
</comment>
<evidence type="ECO:0000256" key="6">
    <source>
        <dbReference type="ARBA" id="ARBA00023136"/>
    </source>
</evidence>
<keyword evidence="3" id="KW-0997">Cell inner membrane</keyword>
<keyword evidence="5 7" id="KW-1133">Transmembrane helix</keyword>
<feature type="domain" description="Mce/MlaD" evidence="8">
    <location>
        <begin position="285"/>
        <end position="373"/>
    </location>
</feature>
<sequence length="531" mass="59330">MIRKSMSNATPKVENKRGINPIWFFPVAAVSIGLWLLYTSIMARGSYITINFRNADGITPGKTTVIYKGTIVGRVKDTELNKDLSSVAVHIEMSPQMKNYLSKDTKFWLVSPTVNLSGISGLSTIISGKFINMFPVKGKAVKVFNAFEEPPRGLRKDGLYVKLHSKKLDSVSIGSPIYFNKVQVGEVTNFDLDMDGNGVEVTIFIEENYRNLLLTTSRFYNVSGFELDASLAGVKVQSDSLISIIKGGIAFVNHESEENKNNQKVTTNFEKKYTLYPSYAHTVPGKKIKVIFPLGSAVAKEKTPIKFRNINIGVVTGSEVDRNKAQLLVEATIKKEFENIIVKGAKFWEVKPKISLKGIDNLDAITGNYIAVDISRYNFKKSKPAGTFTALAQAPLKEVHNKYGTHLNLFSSRRNSLAKGQGVYYRGVQVGVITDVRLNTRAKNVITEIFINSPYHKLVKEETKFWNTSGVDVEFGLFSGAKISTQSIESILSGGVEFATPEKFSMRKKQYFQVHKKAQEEWLEWTPIINL</sequence>
<evidence type="ECO:0000313" key="9">
    <source>
        <dbReference type="EMBL" id="RZF20835.1"/>
    </source>
</evidence>
<evidence type="ECO:0000256" key="7">
    <source>
        <dbReference type="SAM" id="Phobius"/>
    </source>
</evidence>
<dbReference type="Pfam" id="PF02470">
    <property type="entry name" value="MlaD"/>
    <property type="match status" value="4"/>
</dbReference>
<dbReference type="PANTHER" id="PTHR30462">
    <property type="entry name" value="INTERMEMBRANE TRANSPORT PROTEIN PQIB-RELATED"/>
    <property type="match status" value="1"/>
</dbReference>
<name>A0ABY0IE10_9BACT</name>
<dbReference type="InterPro" id="IPR051800">
    <property type="entry name" value="PqiA-PqiB_transport"/>
</dbReference>
<comment type="subcellular location">
    <subcellularLocation>
        <location evidence="1">Cell inner membrane</location>
    </subcellularLocation>
</comment>
<feature type="domain" description="Mce/MlaD" evidence="8">
    <location>
        <begin position="45"/>
        <end position="133"/>
    </location>
</feature>
<evidence type="ECO:0000259" key="8">
    <source>
        <dbReference type="Pfam" id="PF02470"/>
    </source>
</evidence>
<feature type="transmembrane region" description="Helical" evidence="7">
    <location>
        <begin position="21"/>
        <end position="38"/>
    </location>
</feature>
<evidence type="ECO:0000256" key="3">
    <source>
        <dbReference type="ARBA" id="ARBA00022519"/>
    </source>
</evidence>
<keyword evidence="2" id="KW-1003">Cell membrane</keyword>
<keyword evidence="6 7" id="KW-0472">Membrane</keyword>
<dbReference type="Proteomes" id="UP000443582">
    <property type="component" value="Unassembled WGS sequence"/>
</dbReference>
<evidence type="ECO:0000256" key="5">
    <source>
        <dbReference type="ARBA" id="ARBA00022989"/>
    </source>
</evidence>
<evidence type="ECO:0000256" key="1">
    <source>
        <dbReference type="ARBA" id="ARBA00004533"/>
    </source>
</evidence>
<feature type="domain" description="Mce/MlaD" evidence="8">
    <location>
        <begin position="407"/>
        <end position="487"/>
    </location>
</feature>